<feature type="region of interest" description="Disordered" evidence="1">
    <location>
        <begin position="137"/>
        <end position="161"/>
    </location>
</feature>
<name>A0A4D6GQR5_HALS9</name>
<reference evidence="2 3" key="1">
    <citation type="journal article" date="2019" name="Microbiol. Resour. Announc.">
        <title>The Genome Sequence of the Halobacterium salinarum Type Strain Is Closely Related to That of Laboratory Strains NRC-1 and R1.</title>
        <authorList>
            <person name="Pfeiffer F."/>
            <person name="Marchfelder A."/>
            <person name="Habermann B."/>
            <person name="Dyall-Smith M.L."/>
        </authorList>
    </citation>
    <scope>NUCLEOTIDE SEQUENCE [LARGE SCALE GENOMIC DNA]</scope>
    <source>
        <strain evidence="3">ATCC 33171 / DSM 3754 / JCM 8978 / NBRC 102687 / NCIMB 764 / 91-R6</strain>
    </source>
</reference>
<dbReference type="Proteomes" id="UP000296216">
    <property type="component" value="Chromosome"/>
</dbReference>
<gene>
    <name evidence="2" type="ORF">HBSAL_01440</name>
</gene>
<evidence type="ECO:0000313" key="2">
    <source>
        <dbReference type="EMBL" id="QCC44024.1"/>
    </source>
</evidence>
<organism evidence="2 3">
    <name type="scientific">Halobacterium salinarum (strain ATCC 33171 / DSM 3754 / JCM 8978 / NBRC 102687 / NCIMB 764 / 91-R6)</name>
    <dbReference type="NCBI Taxonomy" id="2597657"/>
    <lineage>
        <taxon>Archaea</taxon>
        <taxon>Methanobacteriati</taxon>
        <taxon>Methanobacteriota</taxon>
        <taxon>Stenosarchaea group</taxon>
        <taxon>Halobacteria</taxon>
        <taxon>Halobacteriales</taxon>
        <taxon>Halobacteriaceae</taxon>
        <taxon>Halobacterium</taxon>
    </lineage>
</organism>
<protein>
    <submittedName>
        <fullName evidence="2">Uncharacterized protein</fullName>
    </submittedName>
</protein>
<dbReference type="EMBL" id="CP038631">
    <property type="protein sequence ID" value="QCC44024.1"/>
    <property type="molecule type" value="Genomic_DNA"/>
</dbReference>
<sequence length="161" mass="17173">MAARVVGSGMRVGPRSRRDVFAPSARHSYYVTEPGDVAGVPGWDRDVVYAAVQTADGIDDGCVVVAYDRHALYVATQSAVTYHPPGLLGVRRSPRLAVADAHEYRPDSAETVGVGAVTVEDAFDVLVPAFDWTTLTDDDVPPAVPRRRTHAPSKTGAGTRT</sequence>
<dbReference type="AlphaFoldDB" id="A0A4D6GQR5"/>
<accession>A0A4D6GQR5</accession>
<evidence type="ECO:0000256" key="1">
    <source>
        <dbReference type="SAM" id="MobiDB-lite"/>
    </source>
</evidence>
<proteinExistence type="predicted"/>
<evidence type="ECO:0000313" key="3">
    <source>
        <dbReference type="Proteomes" id="UP000296216"/>
    </source>
</evidence>